<protein>
    <recommendedName>
        <fullName evidence="3">Oxidoreductase</fullName>
    </recommendedName>
</protein>
<name>A0ABS0GFH5_9VIBR</name>
<dbReference type="EMBL" id="JADPMR010000001">
    <property type="protein sequence ID" value="MBF9001161.1"/>
    <property type="molecule type" value="Genomic_DNA"/>
</dbReference>
<dbReference type="Gene3D" id="3.30.360.10">
    <property type="entry name" value="Dihydrodipicolinate Reductase, domain 2"/>
    <property type="match status" value="1"/>
</dbReference>
<evidence type="ECO:0008006" key="3">
    <source>
        <dbReference type="Google" id="ProtNLM"/>
    </source>
</evidence>
<proteinExistence type="predicted"/>
<evidence type="ECO:0000313" key="2">
    <source>
        <dbReference type="Proteomes" id="UP000597206"/>
    </source>
</evidence>
<comment type="caution">
    <text evidence="1">The sequence shown here is derived from an EMBL/GenBank/DDBJ whole genome shotgun (WGS) entry which is preliminary data.</text>
</comment>
<evidence type="ECO:0000313" key="1">
    <source>
        <dbReference type="EMBL" id="MBF9001161.1"/>
    </source>
</evidence>
<gene>
    <name evidence="1" type="ORF">I1A42_11440</name>
</gene>
<sequence length="79" mass="9084">MNNNILLSEERYNRFKAGHPAGFIEAFANHYYDIADLILSDERLNSPFVFDIDDAIEGLNMLDAMRNSSESNTWVEVNK</sequence>
<organism evidence="1 2">
    <name type="scientific">Vibrio nitrifigilis</name>
    <dbReference type="NCBI Taxonomy" id="2789781"/>
    <lineage>
        <taxon>Bacteria</taxon>
        <taxon>Pseudomonadati</taxon>
        <taxon>Pseudomonadota</taxon>
        <taxon>Gammaproteobacteria</taxon>
        <taxon>Vibrionales</taxon>
        <taxon>Vibrionaceae</taxon>
        <taxon>Vibrio</taxon>
    </lineage>
</organism>
<dbReference type="RefSeq" id="WP_196123538.1">
    <property type="nucleotide sequence ID" value="NZ_JADPMR010000001.1"/>
</dbReference>
<dbReference type="Proteomes" id="UP000597206">
    <property type="component" value="Unassembled WGS sequence"/>
</dbReference>
<keyword evidence="2" id="KW-1185">Reference proteome</keyword>
<reference evidence="1 2" key="1">
    <citation type="submission" date="2020-11" db="EMBL/GenBank/DDBJ databases">
        <title>Vibrio nitrifigilis sp. nov., a marine nitrogen-fixing bacterium isolated from the lagoon sediment of an islet inside an atoll.</title>
        <authorList>
            <person name="Wang L.-T."/>
            <person name="Shieh W.Y."/>
        </authorList>
    </citation>
    <scope>NUCLEOTIDE SEQUENCE [LARGE SCALE GENOMIC DNA]</scope>
    <source>
        <strain evidence="1 2">NFV-1</strain>
    </source>
</reference>
<accession>A0ABS0GFH5</accession>